<evidence type="ECO:0000313" key="2">
    <source>
        <dbReference type="EMBL" id="MBB6210643.1"/>
    </source>
</evidence>
<dbReference type="Proteomes" id="UP000544872">
    <property type="component" value="Unassembled WGS sequence"/>
</dbReference>
<reference evidence="2 3" key="1">
    <citation type="submission" date="2020-08" db="EMBL/GenBank/DDBJ databases">
        <title>Genomic Encyclopedia of Type Strains, Phase IV (KMG-IV): sequencing the most valuable type-strain genomes for metagenomic binning, comparative biology and taxonomic classification.</title>
        <authorList>
            <person name="Goeker M."/>
        </authorList>
    </citation>
    <scope>NUCLEOTIDE SEQUENCE [LARGE SCALE GENOMIC DNA]</scope>
    <source>
        <strain evidence="2 3">DSM 11590</strain>
    </source>
</reference>
<organism evidence="2 3">
    <name type="scientific">Novispirillum itersonii</name>
    <name type="common">Aquaspirillum itersonii</name>
    <dbReference type="NCBI Taxonomy" id="189"/>
    <lineage>
        <taxon>Bacteria</taxon>
        <taxon>Pseudomonadati</taxon>
        <taxon>Pseudomonadota</taxon>
        <taxon>Alphaproteobacteria</taxon>
        <taxon>Rhodospirillales</taxon>
        <taxon>Novispirillaceae</taxon>
        <taxon>Novispirillum</taxon>
    </lineage>
</organism>
<sequence>MAQATNSRRSAKWGQAKVSVSVLGPEIRKLRDQGLSWREVYARLEVSGKADGFSLPSFYRWVRDNTPEGQKKQKAKGAVPALPAPVLLNAPAPLPPSVTIQPATPVTGTENGSVLMLGEDDGTG</sequence>
<dbReference type="AlphaFoldDB" id="A0A7W9ZGI8"/>
<dbReference type="EMBL" id="JACIIX010000007">
    <property type="protein sequence ID" value="MBB6210643.1"/>
    <property type="molecule type" value="Genomic_DNA"/>
</dbReference>
<feature type="region of interest" description="Disordered" evidence="1">
    <location>
        <begin position="98"/>
        <end position="124"/>
    </location>
</feature>
<keyword evidence="3" id="KW-1185">Reference proteome</keyword>
<comment type="caution">
    <text evidence="2">The sequence shown here is derived from an EMBL/GenBank/DDBJ whole genome shotgun (WGS) entry which is preliminary data.</text>
</comment>
<protein>
    <submittedName>
        <fullName evidence="2">Uncharacterized protein</fullName>
    </submittedName>
</protein>
<evidence type="ECO:0000313" key="3">
    <source>
        <dbReference type="Proteomes" id="UP000544872"/>
    </source>
</evidence>
<feature type="compositionally biased region" description="Polar residues" evidence="1">
    <location>
        <begin position="98"/>
        <end position="112"/>
    </location>
</feature>
<dbReference type="RefSeq" id="WP_184263474.1">
    <property type="nucleotide sequence ID" value="NZ_JACIIX010000007.1"/>
</dbReference>
<gene>
    <name evidence="2" type="ORF">FHS48_002068</name>
</gene>
<name>A0A7W9ZGI8_NOVIT</name>
<proteinExistence type="predicted"/>
<accession>A0A7W9ZGI8</accession>
<evidence type="ECO:0000256" key="1">
    <source>
        <dbReference type="SAM" id="MobiDB-lite"/>
    </source>
</evidence>